<dbReference type="AlphaFoldDB" id="A0A948RSJ8"/>
<name>A0A948RSJ8_UNCEI</name>
<dbReference type="Proteomes" id="UP000777784">
    <property type="component" value="Unassembled WGS sequence"/>
</dbReference>
<evidence type="ECO:0000313" key="1">
    <source>
        <dbReference type="EMBL" id="MBU2690215.1"/>
    </source>
</evidence>
<accession>A0A948RSJ8</accession>
<protein>
    <submittedName>
        <fullName evidence="1">Uncharacterized protein</fullName>
    </submittedName>
</protein>
<dbReference type="EMBL" id="JAHJDP010000023">
    <property type="protein sequence ID" value="MBU2690215.1"/>
    <property type="molecule type" value="Genomic_DNA"/>
</dbReference>
<proteinExistence type="predicted"/>
<sequence length="766" mass="86689">MKIAEALTKIKDIKVSASAPPSFNTAARALSRHTGAKFVENSRSNAPEDESGSFRMICTGHGGEQGLNFQIRSDGSGGITAANGGIILGFLSYLTSHLGERDVAAVENGCAFRPAFQWQRSTYDFFLNQEGRVQRGMDREAYFRRLAASGFTHVEINGLAFPMGLESGPKGETYPMFYTYCPALDQFVYSVLNKGLYPYYYLSANLDNLKKNAALALKYGLIPGLLCFEPRSVPEEFFARYPMLRGARVDHPFRSFKPRYNMTITHPKVREHYAEMLTKLLVEVPELDYLSIWTNDSGAGFEYTKSLYVGRNGGAYLIREWNDDNDIARAAGDNALRFFRLLRDTARAINPCFRVITRMESFYGEHEVIWEGLGDHLDVETSSLMAKGWETPYIHPKYPDSKMIHSGSIHQTAFDQREEDLVAGLESKGSHAHFYLATGPNAMFAPLLGIPYPTLSYKRLKTLYDGGVRFLSHLGGTYPEELVPFNVNHEIFGAFQFDPELNINEILFHLAHKWAGPSGAEDLMAAWSLTEEAILAFPNVTPLYSAFGFVWYRLWVRPFVPNIEAIPDAERAYYQDFMCTTPHNPNNIDLSRDVLFQLMTPETCRRSLARIDKHLWKPIDQAISILKANTKRAQDLTNPIPILEDTLVRLEALRCWFMTQRNTAAWVAGVYGYMQAQSEAEKESNRILIKEMITKEIENTNKLLELFKTGIAFMALSGAGETPLIYGSNIEENLGRRVALMRRHIDDEPYIDFQYTEKKAGELQSP</sequence>
<organism evidence="1 2">
    <name type="scientific">Eiseniibacteriota bacterium</name>
    <dbReference type="NCBI Taxonomy" id="2212470"/>
    <lineage>
        <taxon>Bacteria</taxon>
        <taxon>Candidatus Eiseniibacteriota</taxon>
    </lineage>
</organism>
<gene>
    <name evidence="1" type="ORF">KJ970_04745</name>
</gene>
<comment type="caution">
    <text evidence="1">The sequence shown here is derived from an EMBL/GenBank/DDBJ whole genome shotgun (WGS) entry which is preliminary data.</text>
</comment>
<evidence type="ECO:0000313" key="2">
    <source>
        <dbReference type="Proteomes" id="UP000777784"/>
    </source>
</evidence>
<reference evidence="1" key="1">
    <citation type="submission" date="2021-05" db="EMBL/GenBank/DDBJ databases">
        <title>Energy efficiency and biological interactions define the core microbiome of deep oligotrophic groundwater.</title>
        <authorList>
            <person name="Mehrshad M."/>
            <person name="Lopez-Fernandez M."/>
            <person name="Bell E."/>
            <person name="Bernier-Latmani R."/>
            <person name="Bertilsson S."/>
            <person name="Dopson M."/>
        </authorList>
    </citation>
    <scope>NUCLEOTIDE SEQUENCE</scope>
    <source>
        <strain evidence="1">Modern_marine.mb.64</strain>
    </source>
</reference>